<dbReference type="PROSITE" id="PS51257">
    <property type="entry name" value="PROKAR_LIPOPROTEIN"/>
    <property type="match status" value="1"/>
</dbReference>
<proteinExistence type="predicted"/>
<evidence type="ECO:0000313" key="4">
    <source>
        <dbReference type="Proteomes" id="UP000198822"/>
    </source>
</evidence>
<accession>A0A1G8GJA2</accession>
<protein>
    <recommendedName>
        <fullName evidence="5">DUF3558 domain-containing protein</fullName>
    </recommendedName>
</protein>
<keyword evidence="4" id="KW-1185">Reference proteome</keyword>
<feature type="chain" id="PRO_5038705018" description="DUF3558 domain-containing protein" evidence="2">
    <location>
        <begin position="25"/>
        <end position="347"/>
    </location>
</feature>
<dbReference type="AlphaFoldDB" id="A0A1G8GJA2"/>
<feature type="compositionally biased region" description="Low complexity" evidence="1">
    <location>
        <begin position="23"/>
        <end position="42"/>
    </location>
</feature>
<evidence type="ECO:0000256" key="1">
    <source>
        <dbReference type="SAM" id="MobiDB-lite"/>
    </source>
</evidence>
<gene>
    <name evidence="3" type="ORF">SAMN04489720_2960</name>
</gene>
<keyword evidence="2" id="KW-0732">Signal</keyword>
<dbReference type="STRING" id="399736.SAMN04489720_2960"/>
<reference evidence="4" key="1">
    <citation type="submission" date="2016-10" db="EMBL/GenBank/DDBJ databases">
        <authorList>
            <person name="Varghese N."/>
            <person name="Submissions S."/>
        </authorList>
    </citation>
    <scope>NUCLEOTIDE SEQUENCE [LARGE SCALE GENOMIC DNA]</scope>
    <source>
        <strain evidence="4">DSM 22002</strain>
    </source>
</reference>
<feature type="signal peptide" evidence="2">
    <location>
        <begin position="1"/>
        <end position="24"/>
    </location>
</feature>
<evidence type="ECO:0000256" key="2">
    <source>
        <dbReference type="SAM" id="SignalP"/>
    </source>
</evidence>
<dbReference type="RefSeq" id="WP_092506251.1">
    <property type="nucleotide sequence ID" value="NZ_LT629695.1"/>
</dbReference>
<dbReference type="EMBL" id="LT629695">
    <property type="protein sequence ID" value="SDH94479.1"/>
    <property type="molecule type" value="Genomic_DNA"/>
</dbReference>
<dbReference type="Proteomes" id="UP000198822">
    <property type="component" value="Chromosome I"/>
</dbReference>
<feature type="region of interest" description="Disordered" evidence="1">
    <location>
        <begin position="23"/>
        <end position="49"/>
    </location>
</feature>
<organism evidence="3 4">
    <name type="scientific">Agrococcus jejuensis</name>
    <dbReference type="NCBI Taxonomy" id="399736"/>
    <lineage>
        <taxon>Bacteria</taxon>
        <taxon>Bacillati</taxon>
        <taxon>Actinomycetota</taxon>
        <taxon>Actinomycetes</taxon>
        <taxon>Micrococcales</taxon>
        <taxon>Microbacteriaceae</taxon>
        <taxon>Agrococcus</taxon>
    </lineage>
</organism>
<evidence type="ECO:0008006" key="5">
    <source>
        <dbReference type="Google" id="ProtNLM"/>
    </source>
</evidence>
<evidence type="ECO:0000313" key="3">
    <source>
        <dbReference type="EMBL" id="SDH94479.1"/>
    </source>
</evidence>
<sequence length="347" mass="35371">MHPRHALALAALVLATTLAGCSTASPTPASSGSPPATASAEPTPSPEPLAYDEVPVNCLNVLSPELRERLLGMTDVAVASVTTRQGPYGTSSELGFDAFDRWVTCELTSPDAVLSTGAVSIQMYEFDPSQTASAAAALLAGVVEGDGVEVGTVDGIADSTLVRMTGEDREYVGIVLPGRRFDIGGAPVVEWYVAETPDPTFDAAAFMAALGPVGQDCATMLPQDAGVGTDASGAAWLLTDSYGTGPYPLSCLGQVAGGFTEDALSWSPLDATARDALLADADAGTDGMARQGTTDDDEGELVTSAGAVLVAFDDALVSLTLPVDQSTALTIARGLHAPAWLDVPPLA</sequence>
<name>A0A1G8GJA2_9MICO</name>